<sequence>MSGLPVHASSLLRQEAKLPWQHVPRPEPGNVHLEIELLEFGVNHFFVSSSPKSTPKAVRTFLTCIGGACNHCPS</sequence>
<keyword evidence="2" id="KW-1185">Reference proteome</keyword>
<proteinExistence type="predicted"/>
<evidence type="ECO:0000313" key="1">
    <source>
        <dbReference type="EMBL" id="SMP55618.1"/>
    </source>
</evidence>
<comment type="caution">
    <text evidence="1">The sequence shown here is derived from an EMBL/GenBank/DDBJ whole genome shotgun (WGS) entry which is preliminary data.</text>
</comment>
<name>A0ABY1Q1M9_9BACT</name>
<organism evidence="1 2">
    <name type="scientific">Neorhodopirellula lusitana</name>
    <dbReference type="NCBI Taxonomy" id="445327"/>
    <lineage>
        <taxon>Bacteria</taxon>
        <taxon>Pseudomonadati</taxon>
        <taxon>Planctomycetota</taxon>
        <taxon>Planctomycetia</taxon>
        <taxon>Pirellulales</taxon>
        <taxon>Pirellulaceae</taxon>
        <taxon>Neorhodopirellula</taxon>
    </lineage>
</organism>
<protein>
    <submittedName>
        <fullName evidence="1">Uncharacterized protein</fullName>
    </submittedName>
</protein>
<dbReference type="EMBL" id="FXUG01000005">
    <property type="protein sequence ID" value="SMP55618.1"/>
    <property type="molecule type" value="Genomic_DNA"/>
</dbReference>
<gene>
    <name evidence="1" type="ORF">SAMN06265222_10512</name>
</gene>
<reference evidence="1 2" key="1">
    <citation type="submission" date="2017-05" db="EMBL/GenBank/DDBJ databases">
        <authorList>
            <person name="Varghese N."/>
            <person name="Submissions S."/>
        </authorList>
    </citation>
    <scope>NUCLEOTIDE SEQUENCE [LARGE SCALE GENOMIC DNA]</scope>
    <source>
        <strain evidence="1 2">DSM 25457</strain>
    </source>
</reference>
<dbReference type="Proteomes" id="UP001158067">
    <property type="component" value="Unassembled WGS sequence"/>
</dbReference>
<evidence type="ECO:0000313" key="2">
    <source>
        <dbReference type="Proteomes" id="UP001158067"/>
    </source>
</evidence>
<accession>A0ABY1Q1M9</accession>